<comment type="caution">
    <text evidence="2">The sequence shown here is derived from an EMBL/GenBank/DDBJ whole genome shotgun (WGS) entry which is preliminary data.</text>
</comment>
<dbReference type="InterPro" id="IPR001810">
    <property type="entry name" value="F-box_dom"/>
</dbReference>
<keyword evidence="3" id="KW-1185">Reference proteome</keyword>
<dbReference type="OMA" id="DGHFHEC"/>
<evidence type="ECO:0000259" key="1">
    <source>
        <dbReference type="Pfam" id="PF12937"/>
    </source>
</evidence>
<proteinExistence type="predicted"/>
<evidence type="ECO:0000313" key="2">
    <source>
        <dbReference type="EMBL" id="OBZ68782.1"/>
    </source>
</evidence>
<dbReference type="AlphaFoldDB" id="A0A1C7LVV6"/>
<gene>
    <name evidence="2" type="ORF">A0H81_11282</name>
</gene>
<feature type="domain" description="F-box" evidence="1">
    <location>
        <begin position="8"/>
        <end position="50"/>
    </location>
</feature>
<dbReference type="Proteomes" id="UP000092993">
    <property type="component" value="Unassembled WGS sequence"/>
</dbReference>
<protein>
    <recommendedName>
        <fullName evidence="1">F-box domain-containing protein</fullName>
    </recommendedName>
</protein>
<dbReference type="OrthoDB" id="2744254at2759"/>
<dbReference type="Pfam" id="PF12937">
    <property type="entry name" value="F-box-like"/>
    <property type="match status" value="1"/>
</dbReference>
<evidence type="ECO:0000313" key="3">
    <source>
        <dbReference type="Proteomes" id="UP000092993"/>
    </source>
</evidence>
<organism evidence="2 3">
    <name type="scientific">Grifola frondosa</name>
    <name type="common">Maitake</name>
    <name type="synonym">Polyporus frondosus</name>
    <dbReference type="NCBI Taxonomy" id="5627"/>
    <lineage>
        <taxon>Eukaryota</taxon>
        <taxon>Fungi</taxon>
        <taxon>Dikarya</taxon>
        <taxon>Basidiomycota</taxon>
        <taxon>Agaricomycotina</taxon>
        <taxon>Agaricomycetes</taxon>
        <taxon>Polyporales</taxon>
        <taxon>Grifolaceae</taxon>
        <taxon>Grifola</taxon>
    </lineage>
</organism>
<sequence>MHRSLLLEEIAQHIFEALHAADQLSTLASLAVTCRRFHGPALDVLWKEIYDLAPLVKCFPADAWVVELDQQTSSKTLKMTRPLLVQDWTVVSTYANRIKALSYACEEAELDPNVLQALLIFRPILILFPKLHTLQWAEGLSNLPAMITLTGPELKTLEVFTRSSSEDDTQVIASSLAYIGARCPNLESITVFIAFGTIFRALEIDSLVASSKRLQHFMCSSISCSQSSLLALAKLENLQQLSLRLPDGMLFPVLTGFETFPALRNLTIDGHFHECLNFFEAMNLARLETLQVRADSRHDHPNIQSLLTSIRFGPDHFRMTTMDLEIKAESSASMSLISSDDIRPLFVLRNLQNVHISVQTFTCEGSLY</sequence>
<accession>A0A1C7LVV6</accession>
<reference evidence="2 3" key="1">
    <citation type="submission" date="2016-03" db="EMBL/GenBank/DDBJ databases">
        <title>Whole genome sequencing of Grifola frondosa 9006-11.</title>
        <authorList>
            <person name="Min B."/>
            <person name="Park H."/>
            <person name="Kim J.-G."/>
            <person name="Cho H."/>
            <person name="Oh Y.-L."/>
            <person name="Kong W.-S."/>
            <person name="Choi I.-G."/>
        </authorList>
    </citation>
    <scope>NUCLEOTIDE SEQUENCE [LARGE SCALE GENOMIC DNA]</scope>
    <source>
        <strain evidence="2 3">9006-11</strain>
    </source>
</reference>
<name>A0A1C7LVV6_GRIFR</name>
<dbReference type="SUPFAM" id="SSF52047">
    <property type="entry name" value="RNI-like"/>
    <property type="match status" value="1"/>
</dbReference>
<dbReference type="EMBL" id="LUGG01000019">
    <property type="protein sequence ID" value="OBZ68782.1"/>
    <property type="molecule type" value="Genomic_DNA"/>
</dbReference>